<evidence type="ECO:0000256" key="1">
    <source>
        <dbReference type="SAM" id="MobiDB-lite"/>
    </source>
</evidence>
<accession>A0A0G1RJ97</accession>
<reference evidence="2 3" key="1">
    <citation type="journal article" date="2015" name="Nature">
        <title>rRNA introns, odd ribosomes, and small enigmatic genomes across a large radiation of phyla.</title>
        <authorList>
            <person name="Brown C.T."/>
            <person name="Hug L.A."/>
            <person name="Thomas B.C."/>
            <person name="Sharon I."/>
            <person name="Castelle C.J."/>
            <person name="Singh A."/>
            <person name="Wilkins M.J."/>
            <person name="Williams K.H."/>
            <person name="Banfield J.F."/>
        </authorList>
    </citation>
    <scope>NUCLEOTIDE SEQUENCE [LARGE SCALE GENOMIC DNA]</scope>
</reference>
<organism evidence="2 3">
    <name type="scientific">candidate division WWE3 bacterium GW2011_GWB1_47_11</name>
    <dbReference type="NCBI Taxonomy" id="1619117"/>
    <lineage>
        <taxon>Bacteria</taxon>
        <taxon>Katanobacteria</taxon>
    </lineage>
</organism>
<feature type="compositionally biased region" description="Acidic residues" evidence="1">
    <location>
        <begin position="10"/>
        <end position="24"/>
    </location>
</feature>
<evidence type="ECO:0000313" key="3">
    <source>
        <dbReference type="Proteomes" id="UP000034684"/>
    </source>
</evidence>
<sequence length="60" mass="6679">MAENKISEEKVEDETEVEELDSEEKMDSSFVARPSDGGETTEDKEDLVSNIESVPSETNI</sequence>
<proteinExistence type="predicted"/>
<comment type="caution">
    <text evidence="2">The sequence shown here is derived from an EMBL/GenBank/DDBJ whole genome shotgun (WGS) entry which is preliminary data.</text>
</comment>
<feature type="region of interest" description="Disordered" evidence="1">
    <location>
        <begin position="1"/>
        <end position="60"/>
    </location>
</feature>
<feature type="compositionally biased region" description="Polar residues" evidence="1">
    <location>
        <begin position="50"/>
        <end position="60"/>
    </location>
</feature>
<dbReference type="Proteomes" id="UP000034684">
    <property type="component" value="Unassembled WGS sequence"/>
</dbReference>
<dbReference type="AlphaFoldDB" id="A0A0G1RJ97"/>
<dbReference type="EMBL" id="LCNN01000012">
    <property type="protein sequence ID" value="KKU57399.1"/>
    <property type="molecule type" value="Genomic_DNA"/>
</dbReference>
<gene>
    <name evidence="2" type="ORF">UX79_C0012G0001</name>
</gene>
<evidence type="ECO:0000313" key="2">
    <source>
        <dbReference type="EMBL" id="KKU57399.1"/>
    </source>
</evidence>
<name>A0A0G1RJ97_UNCKA</name>
<protein>
    <submittedName>
        <fullName evidence="2">Uncharacterized protein</fullName>
    </submittedName>
</protein>
<feature type="non-terminal residue" evidence="2">
    <location>
        <position position="60"/>
    </location>
</feature>